<evidence type="ECO:0000313" key="3">
    <source>
        <dbReference type="Proteomes" id="UP000006701"/>
    </source>
</evidence>
<dbReference type="RefSeq" id="XP_001272638.1">
    <property type="nucleotide sequence ID" value="XM_001272637.1"/>
</dbReference>
<keyword evidence="3" id="KW-1185">Reference proteome</keyword>
<protein>
    <submittedName>
        <fullName evidence="2">Uncharacterized protein</fullName>
    </submittedName>
</protein>
<evidence type="ECO:0000256" key="1">
    <source>
        <dbReference type="SAM" id="MobiDB-lite"/>
    </source>
</evidence>
<accession>A1CEB3</accession>
<name>A1CEB3_ASPCL</name>
<organism evidence="2 3">
    <name type="scientific">Aspergillus clavatus (strain ATCC 1007 / CBS 513.65 / DSM 816 / NCTC 3887 / NRRL 1 / QM 1276 / 107)</name>
    <dbReference type="NCBI Taxonomy" id="344612"/>
    <lineage>
        <taxon>Eukaryota</taxon>
        <taxon>Fungi</taxon>
        <taxon>Dikarya</taxon>
        <taxon>Ascomycota</taxon>
        <taxon>Pezizomycotina</taxon>
        <taxon>Eurotiomycetes</taxon>
        <taxon>Eurotiomycetidae</taxon>
        <taxon>Eurotiales</taxon>
        <taxon>Aspergillaceae</taxon>
        <taxon>Aspergillus</taxon>
        <taxon>Aspergillus subgen. Fumigati</taxon>
    </lineage>
</organism>
<dbReference type="VEuPathDB" id="FungiDB:ACLA_089030"/>
<evidence type="ECO:0000313" key="2">
    <source>
        <dbReference type="EMBL" id="EAW11212.1"/>
    </source>
</evidence>
<dbReference type="GeneID" id="4705242"/>
<feature type="region of interest" description="Disordered" evidence="1">
    <location>
        <begin position="15"/>
        <end position="37"/>
    </location>
</feature>
<sequence>MLNNMGYALSQAASEVAGASEPPSGGEIPSGSEAGKQVKSNQILGNVDFYVRDNFIFY</sequence>
<dbReference type="HOGENOM" id="CLU_2978713_0_0_1"/>
<proteinExistence type="predicted"/>
<dbReference type="Proteomes" id="UP000006701">
    <property type="component" value="Unassembled WGS sequence"/>
</dbReference>
<dbReference type="EMBL" id="DS027052">
    <property type="protein sequence ID" value="EAW11212.1"/>
    <property type="molecule type" value="Genomic_DNA"/>
</dbReference>
<dbReference type="AlphaFoldDB" id="A1CEB3"/>
<dbReference type="KEGG" id="act:ACLA_089030"/>
<gene>
    <name evidence="2" type="ORF">ACLA_089030</name>
</gene>
<reference evidence="2 3" key="1">
    <citation type="journal article" date="2008" name="PLoS Genet.">
        <title>Genomic islands in the pathogenic filamentous fungus Aspergillus fumigatus.</title>
        <authorList>
            <person name="Fedorova N.D."/>
            <person name="Khaldi N."/>
            <person name="Joardar V.S."/>
            <person name="Maiti R."/>
            <person name="Amedeo P."/>
            <person name="Anderson M.J."/>
            <person name="Crabtree J."/>
            <person name="Silva J.C."/>
            <person name="Badger J.H."/>
            <person name="Albarraq A."/>
            <person name="Angiuoli S."/>
            <person name="Bussey H."/>
            <person name="Bowyer P."/>
            <person name="Cotty P.J."/>
            <person name="Dyer P.S."/>
            <person name="Egan A."/>
            <person name="Galens K."/>
            <person name="Fraser-Liggett C.M."/>
            <person name="Haas B.J."/>
            <person name="Inman J.M."/>
            <person name="Kent R."/>
            <person name="Lemieux S."/>
            <person name="Malavazi I."/>
            <person name="Orvis J."/>
            <person name="Roemer T."/>
            <person name="Ronning C.M."/>
            <person name="Sundaram J.P."/>
            <person name="Sutton G."/>
            <person name="Turner G."/>
            <person name="Venter J.C."/>
            <person name="White O.R."/>
            <person name="Whitty B.R."/>
            <person name="Youngman P."/>
            <person name="Wolfe K.H."/>
            <person name="Goldman G.H."/>
            <person name="Wortman J.R."/>
            <person name="Jiang B."/>
            <person name="Denning D.W."/>
            <person name="Nierman W.C."/>
        </authorList>
    </citation>
    <scope>NUCLEOTIDE SEQUENCE [LARGE SCALE GENOMIC DNA]</scope>
    <source>
        <strain evidence="3">ATCC 1007 / CBS 513.65 / DSM 816 / NCTC 3887 / NRRL 1</strain>
    </source>
</reference>